<dbReference type="AlphaFoldDB" id="A0A8J5S6C3"/>
<gene>
    <name evidence="2" type="ORF">GUJ93_ZPchr0003g16641</name>
</gene>
<reference evidence="2" key="1">
    <citation type="journal article" date="2021" name="bioRxiv">
        <title>Whole Genome Assembly and Annotation of Northern Wild Rice, Zizania palustris L., Supports a Whole Genome Duplication in the Zizania Genus.</title>
        <authorList>
            <person name="Haas M."/>
            <person name="Kono T."/>
            <person name="Macchietto M."/>
            <person name="Millas R."/>
            <person name="McGilp L."/>
            <person name="Shao M."/>
            <person name="Duquette J."/>
            <person name="Hirsch C.N."/>
            <person name="Kimball J."/>
        </authorList>
    </citation>
    <scope>NUCLEOTIDE SEQUENCE</scope>
    <source>
        <tissue evidence="2">Fresh leaf tissue</tissue>
    </source>
</reference>
<dbReference type="EMBL" id="JAAALK010000286">
    <property type="protein sequence ID" value="KAG8061287.1"/>
    <property type="molecule type" value="Genomic_DNA"/>
</dbReference>
<comment type="caution">
    <text evidence="2">The sequence shown here is derived from an EMBL/GenBank/DDBJ whole genome shotgun (WGS) entry which is preliminary data.</text>
</comment>
<feature type="region of interest" description="Disordered" evidence="1">
    <location>
        <begin position="24"/>
        <end position="46"/>
    </location>
</feature>
<reference evidence="2" key="2">
    <citation type="submission" date="2021-02" db="EMBL/GenBank/DDBJ databases">
        <authorList>
            <person name="Kimball J.A."/>
            <person name="Haas M.W."/>
            <person name="Macchietto M."/>
            <person name="Kono T."/>
            <person name="Duquette J."/>
            <person name="Shao M."/>
        </authorList>
    </citation>
    <scope>NUCLEOTIDE SEQUENCE</scope>
    <source>
        <tissue evidence="2">Fresh leaf tissue</tissue>
    </source>
</reference>
<evidence type="ECO:0000313" key="3">
    <source>
        <dbReference type="Proteomes" id="UP000729402"/>
    </source>
</evidence>
<accession>A0A8J5S6C3</accession>
<protein>
    <submittedName>
        <fullName evidence="2">Uncharacterized protein</fullName>
    </submittedName>
</protein>
<name>A0A8J5S6C3_ZIZPA</name>
<evidence type="ECO:0000256" key="1">
    <source>
        <dbReference type="SAM" id="MobiDB-lite"/>
    </source>
</evidence>
<sequence>MLEIAVIAVERILMAPSKDERSRCCRRSLAPAEGSSKDGEEDGWAGAGEASRPALLDVLWEVTEQSPSSEESTSLVTLLRPFIPPGVHASELLSHFFRGIKGHATSNLVAEMGHYSHADLAAAIEEAILQTVKRASWWRVLKTFAVRLWKLPDGNNKPKWLRRHRGPKKPSPARLRPQRLWRLRDFGKTSRLRRMRPMRLRS</sequence>
<proteinExistence type="predicted"/>
<evidence type="ECO:0000313" key="2">
    <source>
        <dbReference type="EMBL" id="KAG8061287.1"/>
    </source>
</evidence>
<organism evidence="2 3">
    <name type="scientific">Zizania palustris</name>
    <name type="common">Northern wild rice</name>
    <dbReference type="NCBI Taxonomy" id="103762"/>
    <lineage>
        <taxon>Eukaryota</taxon>
        <taxon>Viridiplantae</taxon>
        <taxon>Streptophyta</taxon>
        <taxon>Embryophyta</taxon>
        <taxon>Tracheophyta</taxon>
        <taxon>Spermatophyta</taxon>
        <taxon>Magnoliopsida</taxon>
        <taxon>Liliopsida</taxon>
        <taxon>Poales</taxon>
        <taxon>Poaceae</taxon>
        <taxon>BOP clade</taxon>
        <taxon>Oryzoideae</taxon>
        <taxon>Oryzeae</taxon>
        <taxon>Zizaniinae</taxon>
        <taxon>Zizania</taxon>
    </lineage>
</organism>
<dbReference type="Proteomes" id="UP000729402">
    <property type="component" value="Unassembled WGS sequence"/>
</dbReference>
<keyword evidence="3" id="KW-1185">Reference proteome</keyword>